<dbReference type="Pfam" id="PF01738">
    <property type="entry name" value="DLH"/>
    <property type="match status" value="1"/>
</dbReference>
<reference evidence="5" key="3">
    <citation type="submission" date="2022-09" db="EMBL/GenBank/DDBJ databases">
        <title>Complete genome sequence of Vulcanisaeta souniana.</title>
        <authorList>
            <person name="Kato S."/>
            <person name="Itoh T."/>
            <person name="Ohkuma M."/>
        </authorList>
    </citation>
    <scope>NUCLEOTIDE SEQUENCE [LARGE SCALE GENOMIC DNA]</scope>
    <source>
        <strain evidence="5">JCM 11219</strain>
    </source>
</reference>
<dbReference type="OrthoDB" id="33195at2157"/>
<evidence type="ECO:0000259" key="1">
    <source>
        <dbReference type="Pfam" id="PF01738"/>
    </source>
</evidence>
<reference evidence="3" key="1">
    <citation type="journal article" date="2014" name="Int. J. Syst. Evol. Microbiol.">
        <title>Complete genome sequence of Corynebacterium casei LMG S-19264T (=DSM 44701T), isolated from a smear-ripened cheese.</title>
        <authorList>
            <consortium name="US DOE Joint Genome Institute (JGI-PGF)"/>
            <person name="Walter F."/>
            <person name="Albersmeier A."/>
            <person name="Kalinowski J."/>
            <person name="Ruckert C."/>
        </authorList>
    </citation>
    <scope>NUCLEOTIDE SEQUENCE</scope>
    <source>
        <strain evidence="3">JCM 11219</strain>
    </source>
</reference>
<reference evidence="2" key="4">
    <citation type="journal article" date="2023" name="Microbiol. Resour. Announc.">
        <title>Complete Genome Sequence of Vulcanisaeta souniana Strain IC-059, a Hyperthermophilic Archaeon Isolated from Hot Spring Water in Japan.</title>
        <authorList>
            <person name="Kato S."/>
            <person name="Itoh T."/>
            <person name="Wu L."/>
            <person name="Ma J."/>
            <person name="Ohkuma M."/>
        </authorList>
    </citation>
    <scope>NUCLEOTIDE SEQUENCE</scope>
    <source>
        <strain evidence="2">JCM 11219</strain>
    </source>
</reference>
<dbReference type="InterPro" id="IPR029058">
    <property type="entry name" value="AB_hydrolase_fold"/>
</dbReference>
<dbReference type="GeneID" id="76205732"/>
<dbReference type="InterPro" id="IPR051049">
    <property type="entry name" value="Dienelactone_hydrolase-like"/>
</dbReference>
<dbReference type="Proteomes" id="UP001060771">
    <property type="component" value="Chromosome"/>
</dbReference>
<dbReference type="InterPro" id="IPR002925">
    <property type="entry name" value="Dienelactn_hydro"/>
</dbReference>
<dbReference type="SUPFAM" id="SSF53474">
    <property type="entry name" value="alpha/beta-Hydrolases"/>
    <property type="match status" value="1"/>
</dbReference>
<dbReference type="EMBL" id="BMNM01000007">
    <property type="protein sequence ID" value="GGI80685.1"/>
    <property type="molecule type" value="Genomic_DNA"/>
</dbReference>
<organism evidence="3 4">
    <name type="scientific">Vulcanisaeta souniana JCM 11219</name>
    <dbReference type="NCBI Taxonomy" id="1293586"/>
    <lineage>
        <taxon>Archaea</taxon>
        <taxon>Thermoproteota</taxon>
        <taxon>Thermoprotei</taxon>
        <taxon>Thermoproteales</taxon>
        <taxon>Thermoproteaceae</taxon>
        <taxon>Vulcanisaeta</taxon>
    </lineage>
</organism>
<evidence type="ECO:0000313" key="5">
    <source>
        <dbReference type="Proteomes" id="UP001060771"/>
    </source>
</evidence>
<dbReference type="GO" id="GO:0016787">
    <property type="term" value="F:hydrolase activity"/>
    <property type="evidence" value="ECO:0007669"/>
    <property type="project" value="InterPro"/>
</dbReference>
<dbReference type="PANTHER" id="PTHR46623">
    <property type="entry name" value="CARBOXYMETHYLENEBUTENOLIDASE-RELATED"/>
    <property type="match status" value="1"/>
</dbReference>
<dbReference type="EMBL" id="AP026830">
    <property type="protein sequence ID" value="BDR91084.1"/>
    <property type="molecule type" value="Genomic_DNA"/>
</dbReference>
<dbReference type="AlphaFoldDB" id="A0A830EKL0"/>
<accession>A0A830EKL0</accession>
<evidence type="ECO:0000313" key="3">
    <source>
        <dbReference type="EMBL" id="GGI80685.1"/>
    </source>
</evidence>
<dbReference type="PANTHER" id="PTHR46623:SF6">
    <property type="entry name" value="ALPHA_BETA-HYDROLASES SUPERFAMILY PROTEIN"/>
    <property type="match status" value="1"/>
</dbReference>
<feature type="domain" description="Dienelactone hydrolase" evidence="1">
    <location>
        <begin position="18"/>
        <end position="260"/>
    </location>
</feature>
<dbReference type="RefSeq" id="WP_188603550.1">
    <property type="nucleotide sequence ID" value="NZ_AP026830.1"/>
</dbReference>
<sequence>MPREEYIRYRTSDGSELTAFQATPDTPYKSAVIVIHEIFGITEFIKNTTKRLAGLGYLAIAPNLYSRNASVFTEQNIAGIMRRFWSLPPERRADPKAINELMSTLSQTEREIVQELAINRETTEERMVRDIVDTHNYVKSTYRVERMGIIGFCMGGGLAFEASTRAPFDASVIYYGRNPRNINDIAKIKGAILTIYASEDPAINQGIPDLIKAVLTHKPRFEMAFYPGTYHAFATEGGPAYNEVAAKDAWERTVNFFRKHLG</sequence>
<keyword evidence="5" id="KW-1185">Reference proteome</keyword>
<dbReference type="Proteomes" id="UP000657075">
    <property type="component" value="Unassembled WGS sequence"/>
</dbReference>
<evidence type="ECO:0000313" key="4">
    <source>
        <dbReference type="Proteomes" id="UP000657075"/>
    </source>
</evidence>
<proteinExistence type="predicted"/>
<gene>
    <name evidence="3" type="ORF">GCM10007112_16870</name>
    <name evidence="2" type="ORF">Vsou_01770</name>
</gene>
<reference evidence="3" key="2">
    <citation type="submission" date="2020-09" db="EMBL/GenBank/DDBJ databases">
        <authorList>
            <person name="Sun Q."/>
            <person name="Ohkuma M."/>
        </authorList>
    </citation>
    <scope>NUCLEOTIDE SEQUENCE</scope>
    <source>
        <strain evidence="3">JCM 11219</strain>
    </source>
</reference>
<dbReference type="Gene3D" id="3.40.50.1820">
    <property type="entry name" value="alpha/beta hydrolase"/>
    <property type="match status" value="1"/>
</dbReference>
<name>A0A830EKL0_9CREN</name>
<protein>
    <submittedName>
        <fullName evidence="3">Carboxymethylenebutenolidase</fullName>
    </submittedName>
</protein>
<evidence type="ECO:0000313" key="2">
    <source>
        <dbReference type="EMBL" id="BDR91084.1"/>
    </source>
</evidence>